<dbReference type="KEGG" id="masz:C9I28_19655"/>
<evidence type="ECO:0008006" key="4">
    <source>
        <dbReference type="Google" id="ProtNLM"/>
    </source>
</evidence>
<feature type="transmembrane region" description="Helical" evidence="1">
    <location>
        <begin position="20"/>
        <end position="40"/>
    </location>
</feature>
<dbReference type="EMBL" id="CP028324">
    <property type="protein sequence ID" value="AVR97602.1"/>
    <property type="molecule type" value="Genomic_DNA"/>
</dbReference>
<keyword evidence="3" id="KW-1185">Reference proteome</keyword>
<evidence type="ECO:0000313" key="2">
    <source>
        <dbReference type="EMBL" id="AVR97602.1"/>
    </source>
</evidence>
<feature type="transmembrane region" description="Helical" evidence="1">
    <location>
        <begin position="76"/>
        <end position="96"/>
    </location>
</feature>
<dbReference type="RefSeq" id="WP_107142945.1">
    <property type="nucleotide sequence ID" value="NZ_CP028324.1"/>
</dbReference>
<proteinExistence type="predicted"/>
<dbReference type="OrthoDB" id="6169516at2"/>
<feature type="transmembrane region" description="Helical" evidence="1">
    <location>
        <begin position="138"/>
        <end position="156"/>
    </location>
</feature>
<keyword evidence="1" id="KW-0472">Membrane</keyword>
<keyword evidence="1" id="KW-0812">Transmembrane</keyword>
<evidence type="ECO:0000313" key="3">
    <source>
        <dbReference type="Proteomes" id="UP000240505"/>
    </source>
</evidence>
<name>A0A2R4CDG6_9BURK</name>
<organism evidence="2 3">
    <name type="scientific">Pseudoduganella armeniaca</name>
    <dbReference type="NCBI Taxonomy" id="2072590"/>
    <lineage>
        <taxon>Bacteria</taxon>
        <taxon>Pseudomonadati</taxon>
        <taxon>Pseudomonadota</taxon>
        <taxon>Betaproteobacteria</taxon>
        <taxon>Burkholderiales</taxon>
        <taxon>Oxalobacteraceae</taxon>
        <taxon>Telluria group</taxon>
        <taxon>Pseudoduganella</taxon>
    </lineage>
</organism>
<feature type="transmembrane region" description="Helical" evidence="1">
    <location>
        <begin position="103"/>
        <end position="126"/>
    </location>
</feature>
<reference evidence="2 3" key="1">
    <citation type="submission" date="2018-03" db="EMBL/GenBank/DDBJ databases">
        <title>Massilia armeniaca sp. nov., isolated from desert soil.</title>
        <authorList>
            <person name="Huang H."/>
            <person name="Ren M."/>
        </authorList>
    </citation>
    <scope>NUCLEOTIDE SEQUENCE [LARGE SCALE GENOMIC DNA]</scope>
    <source>
        <strain evidence="2 3">ZMN-3</strain>
    </source>
</reference>
<evidence type="ECO:0000256" key="1">
    <source>
        <dbReference type="SAM" id="Phobius"/>
    </source>
</evidence>
<sequence length="164" mass="17676">MKPLLQSHRWVAREPDWTVAAIAGFGAGGILMLLELAFAVAMGVDPWRPPRLIAAMLLGDGVLQGVGYSLPVLVAALVVHYLLGIFFGFVLAALVAPFHLDSSLALVLVVGALFGVVLYLFNFYVIASVLSWFDELRGWTTLLGHVVFGIVAAGIYRQLERPTG</sequence>
<gene>
    <name evidence="2" type="ORF">C9I28_19655</name>
</gene>
<dbReference type="Proteomes" id="UP000240505">
    <property type="component" value="Chromosome"/>
</dbReference>
<accession>A0A2R4CDG6</accession>
<protein>
    <recommendedName>
        <fullName evidence="4">Sodium:proline symporter</fullName>
    </recommendedName>
</protein>
<keyword evidence="1" id="KW-1133">Transmembrane helix</keyword>
<dbReference type="AlphaFoldDB" id="A0A2R4CDG6"/>